<dbReference type="EC" id="2.7.2.8" evidence="9"/>
<dbReference type="GO" id="GO:0042450">
    <property type="term" value="P:L-arginine biosynthetic process via ornithine"/>
    <property type="evidence" value="ECO:0007669"/>
    <property type="project" value="UniProtKB-UniRule"/>
</dbReference>
<dbReference type="CDD" id="cd04238">
    <property type="entry name" value="AAK_NAGK-like"/>
    <property type="match status" value="1"/>
</dbReference>
<keyword evidence="3 9" id="KW-0028">Amino-acid biosynthesis</keyword>
<evidence type="ECO:0000256" key="6">
    <source>
        <dbReference type="ARBA" id="ARBA00022777"/>
    </source>
</evidence>
<evidence type="ECO:0000256" key="3">
    <source>
        <dbReference type="ARBA" id="ARBA00022605"/>
    </source>
</evidence>
<evidence type="ECO:0000259" key="10">
    <source>
        <dbReference type="Pfam" id="PF00696"/>
    </source>
</evidence>
<gene>
    <name evidence="9 11" type="primary">argB</name>
    <name evidence="11" type="ORF">NCTC12278_01298</name>
</gene>
<comment type="subcellular location">
    <subcellularLocation>
        <location evidence="9">Cytoplasm</location>
    </subcellularLocation>
</comment>
<dbReference type="InterPro" id="IPR001057">
    <property type="entry name" value="Glu/AcGlu_kinase"/>
</dbReference>
<accession>A0A2X3WA38</accession>
<feature type="binding site" evidence="9">
    <location>
        <begin position="41"/>
        <end position="42"/>
    </location>
    <ligand>
        <name>substrate</name>
    </ligand>
</feature>
<keyword evidence="2 9" id="KW-0055">Arginine biosynthesis</keyword>
<evidence type="ECO:0000256" key="2">
    <source>
        <dbReference type="ARBA" id="ARBA00022571"/>
    </source>
</evidence>
<dbReference type="RefSeq" id="WP_018030147.1">
    <property type="nucleotide sequence ID" value="NZ_JBGXSR010000050.1"/>
</dbReference>
<dbReference type="Proteomes" id="UP000249495">
    <property type="component" value="Chromosome 1"/>
</dbReference>
<name>A0A2X3WA38_9STRE</name>
<evidence type="ECO:0000256" key="4">
    <source>
        <dbReference type="ARBA" id="ARBA00022679"/>
    </source>
</evidence>
<dbReference type="InterPro" id="IPR037528">
    <property type="entry name" value="ArgB"/>
</dbReference>
<reference evidence="11 12" key="1">
    <citation type="submission" date="2018-06" db="EMBL/GenBank/DDBJ databases">
        <authorList>
            <consortium name="Pathogen Informatics"/>
            <person name="Doyle S."/>
        </authorList>
    </citation>
    <scope>NUCLEOTIDE SEQUENCE [LARGE SCALE GENOMIC DNA]</scope>
    <source>
        <strain evidence="11 12">NCTC12278</strain>
    </source>
</reference>
<dbReference type="NCBIfam" id="TIGR00761">
    <property type="entry name" value="argB"/>
    <property type="match status" value="1"/>
</dbReference>
<comment type="similarity">
    <text evidence="9">Belongs to the acetylglutamate kinase family. ArgB subfamily.</text>
</comment>
<evidence type="ECO:0000313" key="12">
    <source>
        <dbReference type="Proteomes" id="UP000249495"/>
    </source>
</evidence>
<dbReference type="InterPro" id="IPR036393">
    <property type="entry name" value="AceGlu_kinase-like_sf"/>
</dbReference>
<dbReference type="GO" id="GO:0003991">
    <property type="term" value="F:acetylglutamate kinase activity"/>
    <property type="evidence" value="ECO:0007669"/>
    <property type="project" value="UniProtKB-UniRule"/>
</dbReference>
<evidence type="ECO:0000256" key="1">
    <source>
        <dbReference type="ARBA" id="ARBA00004828"/>
    </source>
</evidence>
<comment type="pathway">
    <text evidence="1 9">Amino-acid biosynthesis; L-arginine biosynthesis; N(2)-acetyl-L-ornithine from L-glutamate: step 2/4.</text>
</comment>
<dbReference type="SUPFAM" id="SSF53633">
    <property type="entry name" value="Carbamate kinase-like"/>
    <property type="match status" value="1"/>
</dbReference>
<dbReference type="Gene3D" id="3.40.1160.10">
    <property type="entry name" value="Acetylglutamate kinase-like"/>
    <property type="match status" value="1"/>
</dbReference>
<organism evidence="11 12">
    <name type="scientific">Streptococcus ferus</name>
    <dbReference type="NCBI Taxonomy" id="1345"/>
    <lineage>
        <taxon>Bacteria</taxon>
        <taxon>Bacillati</taxon>
        <taxon>Bacillota</taxon>
        <taxon>Bacilli</taxon>
        <taxon>Lactobacillales</taxon>
        <taxon>Streptococcaceae</taxon>
        <taxon>Streptococcus</taxon>
    </lineage>
</organism>
<keyword evidence="4 9" id="KW-0808">Transferase</keyword>
<dbReference type="PANTHER" id="PTHR23342">
    <property type="entry name" value="N-ACETYLGLUTAMATE SYNTHASE"/>
    <property type="match status" value="1"/>
</dbReference>
<dbReference type="Pfam" id="PF00696">
    <property type="entry name" value="AA_kinase"/>
    <property type="match status" value="1"/>
</dbReference>
<dbReference type="UniPathway" id="UPA00068">
    <property type="reaction ID" value="UER00107"/>
</dbReference>
<comment type="catalytic activity">
    <reaction evidence="8 9">
        <text>N-acetyl-L-glutamate + ATP = N-acetyl-L-glutamyl 5-phosphate + ADP</text>
        <dbReference type="Rhea" id="RHEA:14629"/>
        <dbReference type="ChEBI" id="CHEBI:30616"/>
        <dbReference type="ChEBI" id="CHEBI:44337"/>
        <dbReference type="ChEBI" id="CHEBI:57936"/>
        <dbReference type="ChEBI" id="CHEBI:456216"/>
        <dbReference type="EC" id="2.7.2.8"/>
    </reaction>
</comment>
<dbReference type="PIRSF" id="PIRSF000728">
    <property type="entry name" value="NAGK"/>
    <property type="match status" value="1"/>
</dbReference>
<proteinExistence type="inferred from homology"/>
<evidence type="ECO:0000256" key="5">
    <source>
        <dbReference type="ARBA" id="ARBA00022741"/>
    </source>
</evidence>
<dbReference type="HAMAP" id="MF_00082">
    <property type="entry name" value="ArgB"/>
    <property type="match status" value="1"/>
</dbReference>
<dbReference type="STRING" id="1123303.GCA_000372425_00819"/>
<evidence type="ECO:0000313" key="11">
    <source>
        <dbReference type="EMBL" id="SQF40723.1"/>
    </source>
</evidence>
<evidence type="ECO:0000256" key="8">
    <source>
        <dbReference type="ARBA" id="ARBA00048141"/>
    </source>
</evidence>
<dbReference type="EMBL" id="LS483343">
    <property type="protein sequence ID" value="SQF40723.1"/>
    <property type="molecule type" value="Genomic_DNA"/>
</dbReference>
<evidence type="ECO:0000256" key="7">
    <source>
        <dbReference type="ARBA" id="ARBA00022840"/>
    </source>
</evidence>
<feature type="binding site" evidence="9">
    <location>
        <position position="156"/>
    </location>
    <ligand>
        <name>substrate</name>
    </ligand>
</feature>
<sequence>MEDVIVIKIGGIASQDLSESFIEQVKAWQTLGKKIVIVHGGGFAITKLMDEAKIPVEKVNGLRVTSQEAMKLVSYALFEIVGQSMTEKLLNAGLDSLQLRSHLPDILEADFLDRSLYGYVGQIKQVHVAALERLFQDNFIPIIASVGYTSDGQLLNVNADYVATALAIALGAEKLILMTDVKGVMENGEVIEQLLVSQVADKIENQVITGGMIPKIKSAAETVLAGVNQILIGDNLLTGTVIGKG</sequence>
<dbReference type="InterPro" id="IPR001048">
    <property type="entry name" value="Asp/Glu/Uridylate_kinase"/>
</dbReference>
<dbReference type="PANTHER" id="PTHR23342:SF0">
    <property type="entry name" value="N-ACETYLGLUTAMATE SYNTHASE, MITOCHONDRIAL"/>
    <property type="match status" value="1"/>
</dbReference>
<feature type="site" description="Transition state stabilizer" evidence="9">
    <location>
        <position position="8"/>
    </location>
</feature>
<dbReference type="GO" id="GO:0005524">
    <property type="term" value="F:ATP binding"/>
    <property type="evidence" value="ECO:0007669"/>
    <property type="project" value="UniProtKB-UniRule"/>
</dbReference>
<comment type="function">
    <text evidence="9">Catalyzes the ATP-dependent phosphorylation of N-acetyl-L-glutamate.</text>
</comment>
<keyword evidence="5 9" id="KW-0547">Nucleotide-binding</keyword>
<dbReference type="KEGG" id="sfer:NCTC12278_01298"/>
<keyword evidence="12" id="KW-1185">Reference proteome</keyword>
<feature type="binding site" evidence="9">
    <location>
        <position position="63"/>
    </location>
    <ligand>
        <name>substrate</name>
    </ligand>
</feature>
<keyword evidence="7 9" id="KW-0067">ATP-binding</keyword>
<keyword evidence="9" id="KW-0963">Cytoplasm</keyword>
<protein>
    <recommendedName>
        <fullName evidence="9">Acetylglutamate kinase</fullName>
        <ecNumber evidence="9">2.7.2.8</ecNumber>
    </recommendedName>
    <alternativeName>
        <fullName evidence="9">N-acetyl-L-glutamate 5-phosphotransferase</fullName>
    </alternativeName>
    <alternativeName>
        <fullName evidence="9">NAG kinase</fullName>
        <shortName evidence="9">NAGK</shortName>
    </alternativeName>
</protein>
<dbReference type="GO" id="GO:0005737">
    <property type="term" value="C:cytoplasm"/>
    <property type="evidence" value="ECO:0007669"/>
    <property type="project" value="UniProtKB-SubCell"/>
</dbReference>
<feature type="domain" description="Aspartate/glutamate/uridylate kinase" evidence="10">
    <location>
        <begin position="4"/>
        <end position="233"/>
    </location>
</feature>
<dbReference type="InterPro" id="IPR004662">
    <property type="entry name" value="AcgluKinase_fam"/>
</dbReference>
<dbReference type="PRINTS" id="PR00474">
    <property type="entry name" value="GLU5KINASE"/>
</dbReference>
<dbReference type="AlphaFoldDB" id="A0A2X3WA38"/>
<feature type="site" description="Transition state stabilizer" evidence="9">
    <location>
        <position position="215"/>
    </location>
</feature>
<evidence type="ECO:0000256" key="9">
    <source>
        <dbReference type="HAMAP-Rule" id="MF_00082"/>
    </source>
</evidence>
<keyword evidence="6 9" id="KW-0418">Kinase</keyword>
<dbReference type="OrthoDB" id="9803155at2"/>